<accession>A0A1F6ED48</accession>
<dbReference type="GO" id="GO:0005525">
    <property type="term" value="F:GTP binding"/>
    <property type="evidence" value="ECO:0007669"/>
    <property type="project" value="UniProtKB-KW"/>
</dbReference>
<dbReference type="GO" id="GO:0045727">
    <property type="term" value="P:positive regulation of translation"/>
    <property type="evidence" value="ECO:0007669"/>
    <property type="project" value="TreeGrafter"/>
</dbReference>
<dbReference type="PANTHER" id="PTHR43512:SF7">
    <property type="entry name" value="TRANSLATION FACTOR GUF1, MITOCHONDRIAL"/>
    <property type="match status" value="1"/>
</dbReference>
<dbReference type="InterPro" id="IPR035647">
    <property type="entry name" value="EFG_III/V"/>
</dbReference>
<evidence type="ECO:0000256" key="2">
    <source>
        <dbReference type="ARBA" id="ARBA00023134"/>
    </source>
</evidence>
<dbReference type="Gene3D" id="3.30.70.2570">
    <property type="entry name" value="Elongation factor 4, C-terminal domain"/>
    <property type="match status" value="1"/>
</dbReference>
<dbReference type="STRING" id="1798508.A3A35_01795"/>
<dbReference type="InterPro" id="IPR006297">
    <property type="entry name" value="EF-4"/>
</dbReference>
<evidence type="ECO:0000256" key="1">
    <source>
        <dbReference type="ARBA" id="ARBA00022741"/>
    </source>
</evidence>
<dbReference type="InterPro" id="IPR013842">
    <property type="entry name" value="LepA_CTD"/>
</dbReference>
<dbReference type="Gene3D" id="3.30.70.240">
    <property type="match status" value="1"/>
</dbReference>
<evidence type="ECO:0000259" key="3">
    <source>
        <dbReference type="Pfam" id="PF06421"/>
    </source>
</evidence>
<keyword evidence="2" id="KW-0342">GTP-binding</keyword>
<dbReference type="Proteomes" id="UP000179115">
    <property type="component" value="Unassembled WGS sequence"/>
</dbReference>
<dbReference type="GO" id="GO:0097177">
    <property type="term" value="F:mitochondrial ribosome binding"/>
    <property type="evidence" value="ECO:0007669"/>
    <property type="project" value="TreeGrafter"/>
</dbReference>
<comment type="caution">
    <text evidence="4">The sequence shown here is derived from an EMBL/GenBank/DDBJ whole genome shotgun (WGS) entry which is preliminary data.</text>
</comment>
<feature type="domain" description="GTP-binding protein LepA C-terminal" evidence="3">
    <location>
        <begin position="45"/>
        <end position="148"/>
    </location>
</feature>
<dbReference type="Pfam" id="PF06421">
    <property type="entry name" value="LepA_C"/>
    <property type="match status" value="1"/>
</dbReference>
<sequence>MPLRELMRNFFDRLKSVSSGYASLSYEPAERRDAQVARLDILVADEVVPAFSRIIGATQAQEEAEAAVERLEKILPRQLFAVKIQARALGRILASRRLPALKKDVTGYLYGGDITRKRKLWEKQKRGKKKMQQEGKVHIPHNVFLSMLRHD</sequence>
<protein>
    <recommendedName>
        <fullName evidence="3">GTP-binding protein LepA C-terminal domain-containing protein</fullName>
    </recommendedName>
</protein>
<keyword evidence="1" id="KW-0547">Nucleotide-binding</keyword>
<evidence type="ECO:0000313" key="5">
    <source>
        <dbReference type="Proteomes" id="UP000179115"/>
    </source>
</evidence>
<reference evidence="4 5" key="1">
    <citation type="journal article" date="2016" name="Nat. Commun.">
        <title>Thousands of microbial genomes shed light on interconnected biogeochemical processes in an aquifer system.</title>
        <authorList>
            <person name="Anantharaman K."/>
            <person name="Brown C.T."/>
            <person name="Hug L.A."/>
            <person name="Sharon I."/>
            <person name="Castelle C.J."/>
            <person name="Probst A.J."/>
            <person name="Thomas B.C."/>
            <person name="Singh A."/>
            <person name="Wilkins M.J."/>
            <person name="Karaoz U."/>
            <person name="Brodie E.L."/>
            <person name="Williams K.H."/>
            <person name="Hubbard S.S."/>
            <person name="Banfield J.F."/>
        </authorList>
    </citation>
    <scope>NUCLEOTIDE SEQUENCE [LARGE SCALE GENOMIC DNA]</scope>
</reference>
<dbReference type="PANTHER" id="PTHR43512">
    <property type="entry name" value="TRANSLATION FACTOR GUF1-RELATED"/>
    <property type="match status" value="1"/>
</dbReference>
<evidence type="ECO:0000313" key="4">
    <source>
        <dbReference type="EMBL" id="OGG71581.1"/>
    </source>
</evidence>
<dbReference type="InterPro" id="IPR038363">
    <property type="entry name" value="LepA_C_sf"/>
</dbReference>
<name>A0A1F6ED48_9BACT</name>
<dbReference type="SUPFAM" id="SSF54980">
    <property type="entry name" value="EF-G C-terminal domain-like"/>
    <property type="match status" value="1"/>
</dbReference>
<proteinExistence type="predicted"/>
<dbReference type="AlphaFoldDB" id="A0A1F6ED48"/>
<dbReference type="EMBL" id="MFLV01000014">
    <property type="protein sequence ID" value="OGG71581.1"/>
    <property type="molecule type" value="Genomic_DNA"/>
</dbReference>
<organism evidence="4 5">
    <name type="scientific">Candidatus Kaiserbacteria bacterium RIFCSPLOWO2_01_FULL_51_21</name>
    <dbReference type="NCBI Taxonomy" id="1798508"/>
    <lineage>
        <taxon>Bacteria</taxon>
        <taxon>Candidatus Kaiseribacteriota</taxon>
    </lineage>
</organism>
<gene>
    <name evidence="4" type="ORF">A3A35_01795</name>
</gene>